<dbReference type="RefSeq" id="WP_016328724.1">
    <property type="nucleotide sequence ID" value="NC_019386.1"/>
</dbReference>
<organism evidence="1 2">
    <name type="scientific">Thermus oshimai JL-2</name>
    <dbReference type="NCBI Taxonomy" id="751945"/>
    <lineage>
        <taxon>Bacteria</taxon>
        <taxon>Thermotogati</taxon>
        <taxon>Deinococcota</taxon>
        <taxon>Deinococci</taxon>
        <taxon>Thermales</taxon>
        <taxon>Thermaceae</taxon>
        <taxon>Thermus</taxon>
    </lineage>
</organism>
<protein>
    <submittedName>
        <fullName evidence="1">Uncharacterized protein</fullName>
    </submittedName>
</protein>
<dbReference type="HOGENOM" id="CLU_1895209_0_0_0"/>
<dbReference type="STRING" id="751945.Theos_0457"/>
<proteinExistence type="predicted"/>
<dbReference type="PATRIC" id="fig|751945.3.peg.445"/>
<dbReference type="AlphaFoldDB" id="K7R3N7"/>
<evidence type="ECO:0000313" key="2">
    <source>
        <dbReference type="Proteomes" id="UP000000211"/>
    </source>
</evidence>
<reference evidence="1 2" key="1">
    <citation type="journal article" date="2013" name="Genome Announc.">
        <title>Whole Genome Sequencing of Thermus oshimai JL-2 and Thermus thermophilus JL-18, Incomplete Denitrifiers from the United States Great Basin.</title>
        <authorList>
            <person name="Murugapiran S.K."/>
            <person name="Huntemann M."/>
            <person name="Wei C.L."/>
            <person name="Han J."/>
            <person name="Detter J.C."/>
            <person name="Han C.S."/>
            <person name="Erkkila T.H."/>
            <person name="Teshima H."/>
            <person name="Chen A."/>
            <person name="Kyrpides N."/>
            <person name="Mavrommatis K."/>
            <person name="Markowitz V."/>
            <person name="Szeto E."/>
            <person name="Ivanova N."/>
            <person name="Pagani I."/>
            <person name="Lam J."/>
            <person name="McDonald A.I."/>
            <person name="Dodsworth J.A."/>
            <person name="Pati A."/>
            <person name="Goodwin L."/>
            <person name="Peters L."/>
            <person name="Pitluck S."/>
            <person name="Woyke T."/>
            <person name="Hedlund B.P."/>
        </authorList>
    </citation>
    <scope>NUCLEOTIDE SEQUENCE</scope>
    <source>
        <strain evidence="1 2">JL-2</strain>
    </source>
</reference>
<dbReference type="Proteomes" id="UP000000211">
    <property type="component" value="Chromosome"/>
</dbReference>
<evidence type="ECO:0000313" key="1">
    <source>
        <dbReference type="EMBL" id="AFV75529.1"/>
    </source>
</evidence>
<accession>K7R3N7</accession>
<dbReference type="KEGG" id="tos:Theos_0457"/>
<gene>
    <name evidence="1" type="ORF">Theos_0457</name>
</gene>
<sequence>MRAWEGLVLLLALGVSLLALERAFTLKPLPEAPCRAGAIPERAELWANGVVELPLCRRARVVLRLEGTPAEGRGPFAVVAEGGRVLFQGEVLGVKEVTVEVEGKAPLVLAFVNDLYRPPEDRNLFLKGVEVWNR</sequence>
<name>K7R3N7_THEOS</name>
<keyword evidence="2" id="KW-1185">Reference proteome</keyword>
<dbReference type="eggNOG" id="ENOG5030PVD">
    <property type="taxonomic scope" value="Bacteria"/>
</dbReference>
<dbReference type="EMBL" id="CP003249">
    <property type="protein sequence ID" value="AFV75529.1"/>
    <property type="molecule type" value="Genomic_DNA"/>
</dbReference>